<name>A0AAW6CFV9_FLAPL</name>
<dbReference type="AlphaFoldDB" id="A0AAW6CFV9"/>
<evidence type="ECO:0000313" key="3">
    <source>
        <dbReference type="Proteomes" id="UP001211173"/>
    </source>
</evidence>
<gene>
    <name evidence="1" type="ORF">PND83_22260</name>
    <name evidence="2" type="ORF">PNE06_09880</name>
</gene>
<accession>A0AAW6CFV9</accession>
<protein>
    <submittedName>
        <fullName evidence="2">HK97 gp10 family phage protein</fullName>
    </submittedName>
</protein>
<reference evidence="2" key="1">
    <citation type="submission" date="2023-01" db="EMBL/GenBank/DDBJ databases">
        <title>Human gut microbiome strain richness.</title>
        <authorList>
            <person name="Chen-Liaw A."/>
        </authorList>
    </citation>
    <scope>NUCLEOTIDE SEQUENCE</scope>
    <source>
        <strain evidence="2">1001287st1_F4_1001285I_161205</strain>
        <strain evidence="1">2225st1_A6_2225SCRN_200828</strain>
    </source>
</reference>
<dbReference type="RefSeq" id="WP_024723656.1">
    <property type="nucleotide sequence ID" value="NZ_CAXUMB010000009.1"/>
</dbReference>
<evidence type="ECO:0000313" key="1">
    <source>
        <dbReference type="EMBL" id="MDB7908713.1"/>
    </source>
</evidence>
<dbReference type="EMBL" id="JAQLWO010000041">
    <property type="protein sequence ID" value="MDB7908713.1"/>
    <property type="molecule type" value="Genomic_DNA"/>
</dbReference>
<evidence type="ECO:0000313" key="2">
    <source>
        <dbReference type="EMBL" id="MDB7933383.1"/>
    </source>
</evidence>
<dbReference type="Proteomes" id="UP001211006">
    <property type="component" value="Unassembled WGS sequence"/>
</dbReference>
<dbReference type="Proteomes" id="UP001211173">
    <property type="component" value="Unassembled WGS sequence"/>
</dbReference>
<dbReference type="EMBL" id="JAQLWV010000012">
    <property type="protein sequence ID" value="MDB7933383.1"/>
    <property type="molecule type" value="Genomic_DNA"/>
</dbReference>
<organism evidence="2 3">
    <name type="scientific">Flavonifractor plautii</name>
    <name type="common">Fusobacterium plautii</name>
    <dbReference type="NCBI Taxonomy" id="292800"/>
    <lineage>
        <taxon>Bacteria</taxon>
        <taxon>Bacillati</taxon>
        <taxon>Bacillota</taxon>
        <taxon>Clostridia</taxon>
        <taxon>Eubacteriales</taxon>
        <taxon>Oscillospiraceae</taxon>
        <taxon>Flavonifractor</taxon>
    </lineage>
</organism>
<sequence>MIHFRHTGDFSKLTRFMERAKEAVRLGDLNKYGRAGVAALSSATPVDSGETAASWYYEITNKNNTITISFHNSNIQNGVPIAILLQYGHGTGTGGWVQGRDYINPAIQPIFDQIAEYAWKEVTRS</sequence>
<comment type="caution">
    <text evidence="2">The sequence shown here is derived from an EMBL/GenBank/DDBJ whole genome shotgun (WGS) entry which is preliminary data.</text>
</comment>
<proteinExistence type="predicted"/>